<keyword evidence="8 17" id="KW-0812">Transmembrane</keyword>
<evidence type="ECO:0000256" key="5">
    <source>
        <dbReference type="ARBA" id="ARBA00022475"/>
    </source>
</evidence>
<keyword evidence="14 17" id="KW-0408">Iron</keyword>
<dbReference type="AlphaFoldDB" id="A0A1R4I7M3"/>
<feature type="binding site" description="axial binding residue" evidence="19">
    <location>
        <position position="165"/>
    </location>
    <ligand>
        <name>heme c</name>
        <dbReference type="ChEBI" id="CHEBI:61717"/>
        <label>2</label>
    </ligand>
    <ligandPart>
        <name>Fe</name>
        <dbReference type="ChEBI" id="CHEBI:18248"/>
    </ligandPart>
</feature>
<feature type="binding site" description="covalent" evidence="18">
    <location>
        <position position="161"/>
    </location>
    <ligand>
        <name>heme c</name>
        <dbReference type="ChEBI" id="CHEBI:61717"/>
        <label>2</label>
    </ligand>
</feature>
<evidence type="ECO:0000256" key="12">
    <source>
        <dbReference type="ARBA" id="ARBA00022982"/>
    </source>
</evidence>
<dbReference type="GO" id="GO:0005506">
    <property type="term" value="F:iron ion binding"/>
    <property type="evidence" value="ECO:0007669"/>
    <property type="project" value="UniProtKB-UniRule"/>
</dbReference>
<dbReference type="Gene3D" id="1.10.760.10">
    <property type="entry name" value="Cytochrome c-like domain"/>
    <property type="match status" value="2"/>
</dbReference>
<feature type="transmembrane region" description="Helical" evidence="17">
    <location>
        <begin position="246"/>
        <end position="264"/>
    </location>
</feature>
<dbReference type="GO" id="GO:0005886">
    <property type="term" value="C:plasma membrane"/>
    <property type="evidence" value="ECO:0007669"/>
    <property type="project" value="UniProtKB-SubCell"/>
</dbReference>
<dbReference type="PANTHER" id="PTHR33751">
    <property type="entry name" value="CBB3-TYPE CYTOCHROME C OXIDASE SUBUNIT FIXP"/>
    <property type="match status" value="1"/>
</dbReference>
<evidence type="ECO:0000256" key="10">
    <source>
        <dbReference type="ARBA" id="ARBA00022737"/>
    </source>
</evidence>
<dbReference type="EMBL" id="FUKP01000006">
    <property type="protein sequence ID" value="SJN15881.1"/>
    <property type="molecule type" value="Genomic_DNA"/>
</dbReference>
<evidence type="ECO:0000256" key="3">
    <source>
        <dbReference type="ARBA" id="ARBA00017819"/>
    </source>
</evidence>
<dbReference type="RefSeq" id="WP_070639032.1">
    <property type="nucleotide sequence ID" value="NZ_CP126965.1"/>
</dbReference>
<dbReference type="PIRSF" id="PIRSF000007">
    <property type="entry name" value="Ubiq_cycred_cyc"/>
    <property type="match status" value="1"/>
</dbReference>
<dbReference type="InterPro" id="IPR050597">
    <property type="entry name" value="Cytochrome_c_Oxidase_Subunit"/>
</dbReference>
<evidence type="ECO:0000256" key="18">
    <source>
        <dbReference type="PIRSR" id="PIRSR000007-50"/>
    </source>
</evidence>
<evidence type="ECO:0000256" key="15">
    <source>
        <dbReference type="ARBA" id="ARBA00023136"/>
    </source>
</evidence>
<keyword evidence="6 17" id="KW-0349">Heme</keyword>
<name>A0A1R4I7M3_9MICC</name>
<evidence type="ECO:0000256" key="13">
    <source>
        <dbReference type="ARBA" id="ARBA00022989"/>
    </source>
</evidence>
<dbReference type="Proteomes" id="UP000196230">
    <property type="component" value="Unassembled WGS sequence"/>
</dbReference>
<keyword evidence="12 17" id="KW-0249">Electron transport</keyword>
<evidence type="ECO:0000256" key="1">
    <source>
        <dbReference type="ARBA" id="ARBA00004651"/>
    </source>
</evidence>
<dbReference type="Pfam" id="PF13442">
    <property type="entry name" value="Cytochrome_CBB3"/>
    <property type="match status" value="2"/>
</dbReference>
<feature type="binding site" description="covalent" evidence="18">
    <location>
        <position position="164"/>
    </location>
    <ligand>
        <name>heme c</name>
        <dbReference type="ChEBI" id="CHEBI:61717"/>
        <label>2</label>
    </ligand>
</feature>
<evidence type="ECO:0000256" key="6">
    <source>
        <dbReference type="ARBA" id="ARBA00022617"/>
    </source>
</evidence>
<evidence type="ECO:0000256" key="7">
    <source>
        <dbReference type="ARBA" id="ARBA00022660"/>
    </source>
</evidence>
<evidence type="ECO:0000256" key="14">
    <source>
        <dbReference type="ARBA" id="ARBA00023004"/>
    </source>
</evidence>
<feature type="binding site" description="covalent" evidence="18">
    <location>
        <position position="67"/>
    </location>
    <ligand>
        <name>heme c</name>
        <dbReference type="ChEBI" id="CHEBI:61717"/>
        <label>1</label>
    </ligand>
</feature>
<comment type="PTM">
    <text evidence="18">Binds 2 heme c groups covalently per subunit.</text>
</comment>
<evidence type="ECO:0000313" key="21">
    <source>
        <dbReference type="Proteomes" id="UP000196230"/>
    </source>
</evidence>
<keyword evidence="15 17" id="KW-0472">Membrane</keyword>
<feature type="binding site" description="covalent" evidence="18">
    <location>
        <position position="64"/>
    </location>
    <ligand>
        <name>heme c</name>
        <dbReference type="ChEBI" id="CHEBI:61717"/>
        <label>1</label>
    </ligand>
</feature>
<keyword evidence="9 17" id="KW-0479">Metal-binding</keyword>
<dbReference type="InterPro" id="IPR009056">
    <property type="entry name" value="Cyt_c-like_dom"/>
</dbReference>
<comment type="catalytic activity">
    <reaction evidence="16 17">
        <text>a quinol + 2 Fe(III)-[cytochrome c](out) = a quinone + 2 Fe(II)-[cytochrome c](out) + 2 H(+)(out)</text>
        <dbReference type="Rhea" id="RHEA:11484"/>
        <dbReference type="Rhea" id="RHEA-COMP:10350"/>
        <dbReference type="Rhea" id="RHEA-COMP:14399"/>
        <dbReference type="ChEBI" id="CHEBI:15378"/>
        <dbReference type="ChEBI" id="CHEBI:24646"/>
        <dbReference type="ChEBI" id="CHEBI:29033"/>
        <dbReference type="ChEBI" id="CHEBI:29034"/>
        <dbReference type="ChEBI" id="CHEBI:132124"/>
        <dbReference type="EC" id="7.1.1.8"/>
    </reaction>
</comment>
<evidence type="ECO:0000256" key="2">
    <source>
        <dbReference type="ARBA" id="ARBA00012951"/>
    </source>
</evidence>
<evidence type="ECO:0000256" key="17">
    <source>
        <dbReference type="PIRNR" id="PIRNR000007"/>
    </source>
</evidence>
<dbReference type="GO" id="GO:0008121">
    <property type="term" value="F:quinol-cytochrome-c reductase activity"/>
    <property type="evidence" value="ECO:0007669"/>
    <property type="project" value="UniProtKB-UniRule"/>
</dbReference>
<keyword evidence="11 17" id="KW-1278">Translocase</keyword>
<sequence>MKALSQHRRHPLMGLALLLLGLLVTGGLYSAASTVNQAQAATQVTTAASSDDIAEGEKLFNANCASCHGMGAAGTDAAPSLIGVGAASVDFQVGTGRMPMQMHGPQARMKPVQFSEEQTAQMAAYVASLGAGPSVPEEQYLDADHEDVNIAKGGELFRINCAMCHNAAAAGGALTRGKFAPTLEGVSEKHIYEAMATGPQNMPVFSDANLKPEDKRDIIAYLKTIESNDSPGGLSLGSLGPVSEGLFIWTAGLAVIIGFMVWLTSRSS</sequence>
<evidence type="ECO:0000256" key="8">
    <source>
        <dbReference type="ARBA" id="ARBA00022692"/>
    </source>
</evidence>
<evidence type="ECO:0000256" key="9">
    <source>
        <dbReference type="ARBA" id="ARBA00022723"/>
    </source>
</evidence>
<keyword evidence="4 17" id="KW-0813">Transport</keyword>
<feature type="binding site" description="axial binding residue" evidence="19">
    <location>
        <position position="68"/>
    </location>
    <ligand>
        <name>heme c</name>
        <dbReference type="ChEBI" id="CHEBI:61717"/>
        <label>1</label>
    </ligand>
    <ligandPart>
        <name>Fe</name>
        <dbReference type="ChEBI" id="CHEBI:18248"/>
    </ligandPart>
</feature>
<keyword evidence="5 17" id="KW-1003">Cell membrane</keyword>
<dbReference type="EC" id="7.1.1.8" evidence="2 17"/>
<keyword evidence="10" id="KW-0677">Repeat</keyword>
<protein>
    <recommendedName>
        <fullName evidence="3 17">Cytochrome bc1 complex cytochrome c subunit</fullName>
        <ecNumber evidence="2 17">7.1.1.8</ecNumber>
    </recommendedName>
</protein>
<reference evidence="20 21" key="1">
    <citation type="submission" date="2017-02" db="EMBL/GenBank/DDBJ databases">
        <authorList>
            <person name="Peterson S.W."/>
        </authorList>
    </citation>
    <scope>NUCLEOTIDE SEQUENCE [LARGE SCALE GENOMIC DNA]</scope>
    <source>
        <strain evidence="20 21">2B3F</strain>
    </source>
</reference>
<gene>
    <name evidence="20" type="ORF">FM125_00525</name>
</gene>
<dbReference type="PANTHER" id="PTHR33751:SF13">
    <property type="entry name" value="CYTOCHROME BC1 COMPLEX CYTOCHROME C SUBUNIT"/>
    <property type="match status" value="1"/>
</dbReference>
<proteinExistence type="predicted"/>
<organism evidence="20 21">
    <name type="scientific">Micrococcus lylae</name>
    <dbReference type="NCBI Taxonomy" id="1273"/>
    <lineage>
        <taxon>Bacteria</taxon>
        <taxon>Bacillati</taxon>
        <taxon>Actinomycetota</taxon>
        <taxon>Actinomycetes</taxon>
        <taxon>Micrococcales</taxon>
        <taxon>Micrococcaceae</taxon>
        <taxon>Micrococcus</taxon>
    </lineage>
</organism>
<evidence type="ECO:0000313" key="20">
    <source>
        <dbReference type="EMBL" id="SJN15881.1"/>
    </source>
</evidence>
<dbReference type="SUPFAM" id="SSF46626">
    <property type="entry name" value="Cytochrome c"/>
    <property type="match status" value="2"/>
</dbReference>
<evidence type="ECO:0000256" key="11">
    <source>
        <dbReference type="ARBA" id="ARBA00022967"/>
    </source>
</evidence>
<dbReference type="GO" id="GO:0020037">
    <property type="term" value="F:heme binding"/>
    <property type="evidence" value="ECO:0007669"/>
    <property type="project" value="UniProtKB-UniRule"/>
</dbReference>
<evidence type="ECO:0000256" key="19">
    <source>
        <dbReference type="PIRSR" id="PIRSR000007-51"/>
    </source>
</evidence>
<keyword evidence="7 17" id="KW-0679">Respiratory chain</keyword>
<comment type="subcellular location">
    <subcellularLocation>
        <location evidence="1 17">Cell membrane</location>
        <topology evidence="1 17">Multi-pass membrane protein</topology>
    </subcellularLocation>
</comment>
<keyword evidence="13 17" id="KW-1133">Transmembrane helix</keyword>
<dbReference type="InterPro" id="IPR009152">
    <property type="entry name" value="bc1_cytC-su"/>
</dbReference>
<comment type="subunit">
    <text evidence="17">The cytochrome bc1 complex is composed of a cytochrome b (QcrB), the Rieske iron-sulfur protein (QcrA) and a diheme cytochrome c (QcrC) subunit.</text>
</comment>
<comment type="caution">
    <text evidence="17">Lacks conserved residue(s) required for the propagation of feature annotation.</text>
</comment>
<dbReference type="PROSITE" id="PS51007">
    <property type="entry name" value="CYTC"/>
    <property type="match status" value="1"/>
</dbReference>
<evidence type="ECO:0000256" key="16">
    <source>
        <dbReference type="ARBA" id="ARBA00029351"/>
    </source>
</evidence>
<accession>A0A1R4I7M3</accession>
<dbReference type="InterPro" id="IPR036909">
    <property type="entry name" value="Cyt_c-like_dom_sf"/>
</dbReference>
<evidence type="ECO:0000256" key="4">
    <source>
        <dbReference type="ARBA" id="ARBA00022448"/>
    </source>
</evidence>